<reference evidence="2 3" key="1">
    <citation type="submission" date="2014-06" db="EMBL/GenBank/DDBJ databases">
        <authorList>
            <consortium name="DOE Joint Genome Institute"/>
            <person name="Kuo A."/>
            <person name="Kohler A."/>
            <person name="Nagy L.G."/>
            <person name="Floudas D."/>
            <person name="Copeland A."/>
            <person name="Barry K.W."/>
            <person name="Cichocki N."/>
            <person name="Veneault-Fourrey C."/>
            <person name="LaButti K."/>
            <person name="Lindquist E.A."/>
            <person name="Lipzen A."/>
            <person name="Lundell T."/>
            <person name="Morin E."/>
            <person name="Murat C."/>
            <person name="Sun H."/>
            <person name="Tunlid A."/>
            <person name="Henrissat B."/>
            <person name="Grigoriev I.V."/>
            <person name="Hibbett D.S."/>
            <person name="Martin F."/>
            <person name="Nordberg H.P."/>
            <person name="Cantor M.N."/>
            <person name="Hua S.X."/>
        </authorList>
    </citation>
    <scope>NUCLEOTIDE SEQUENCE [LARGE SCALE GENOMIC DNA]</scope>
    <source>
        <strain evidence="2 3">ATCC 200175</strain>
    </source>
</reference>
<dbReference type="OrthoDB" id="2712443at2759"/>
<feature type="compositionally biased region" description="Basic and acidic residues" evidence="1">
    <location>
        <begin position="239"/>
        <end position="250"/>
    </location>
</feature>
<keyword evidence="3" id="KW-1185">Reference proteome</keyword>
<feature type="compositionally biased region" description="Acidic residues" evidence="1">
    <location>
        <begin position="26"/>
        <end position="35"/>
    </location>
</feature>
<feature type="compositionally biased region" description="Pro residues" evidence="1">
    <location>
        <begin position="66"/>
        <end position="86"/>
    </location>
</feature>
<dbReference type="Proteomes" id="UP000053647">
    <property type="component" value="Unassembled WGS sequence"/>
</dbReference>
<feature type="compositionally biased region" description="Basic and acidic residues" evidence="1">
    <location>
        <begin position="258"/>
        <end position="286"/>
    </location>
</feature>
<feature type="compositionally biased region" description="Polar residues" evidence="1">
    <location>
        <begin position="468"/>
        <end position="480"/>
    </location>
</feature>
<organism evidence="2 3">
    <name type="scientific">Paxillus involutus ATCC 200175</name>
    <dbReference type="NCBI Taxonomy" id="664439"/>
    <lineage>
        <taxon>Eukaryota</taxon>
        <taxon>Fungi</taxon>
        <taxon>Dikarya</taxon>
        <taxon>Basidiomycota</taxon>
        <taxon>Agaricomycotina</taxon>
        <taxon>Agaricomycetes</taxon>
        <taxon>Agaricomycetidae</taxon>
        <taxon>Boletales</taxon>
        <taxon>Paxilineae</taxon>
        <taxon>Paxillaceae</taxon>
        <taxon>Paxillus</taxon>
    </lineage>
</organism>
<dbReference type="EMBL" id="KN820878">
    <property type="protein sequence ID" value="KIJ05571.1"/>
    <property type="molecule type" value="Genomic_DNA"/>
</dbReference>
<feature type="compositionally biased region" description="Pro residues" evidence="1">
    <location>
        <begin position="214"/>
        <end position="238"/>
    </location>
</feature>
<name>A0A0C9TEC8_PAXIN</name>
<protein>
    <submittedName>
        <fullName evidence="2">Uncharacterized protein</fullName>
    </submittedName>
</protein>
<sequence>MSVGTSYGPSNELRNESKEKGKGGEVVEDVEEEDEKGGRASESAALSSNDDGGDEDVRHAYVVPKPASPSPNHVPPPPDESRPPPSVSLEGEMSGKQSSDHADEAATHLEQPPDESTTTPPVWTPPDEKSSGEGRGTAMSHREAVGGDDSVEGSNDGRDTSNQENREEEVRMGDEAERHNDAADGEVHRDCTAEGVAEFLAGTSIEGEDEHSPRTPPQPPPSSPLSPPSPIPPTSPPYPERRGDDVDTTKSNKTPARRRADAVHDPGGETKKPPSVRLEGESDALHDPGGQTDAPDSVPPSVRLEGERNRLTSLYVEVDHVETDDDHAQQPSRHPVGTTDGDERRPSEPTEPPDEKHGEREVDGELGDKSKVETRVETVEGVGTKKSRRVDKPEVEEVETKSSRQGDEPRGREDEESRSREVEDKAGGQSDDEDGHRDGRMIDTGSPTSGTSHDSLRVETGALADNEAGQQCNGKPSTTKHVPGPPTPHPYDTTRPTHIANPPRRRGHLKSPPTKVSRTRAYGLRTKSDGHADHLPVQSDATETVRSYRGNVPKPPQSRTKGTEARTSTPHTVDTTHTRELPYRVITPA</sequence>
<feature type="compositionally biased region" description="Basic and acidic residues" evidence="1">
    <location>
        <begin position="390"/>
        <end position="426"/>
    </location>
</feature>
<reference evidence="3" key="2">
    <citation type="submission" date="2015-01" db="EMBL/GenBank/DDBJ databases">
        <title>Evolutionary Origins and Diversification of the Mycorrhizal Mutualists.</title>
        <authorList>
            <consortium name="DOE Joint Genome Institute"/>
            <consortium name="Mycorrhizal Genomics Consortium"/>
            <person name="Kohler A."/>
            <person name="Kuo A."/>
            <person name="Nagy L.G."/>
            <person name="Floudas D."/>
            <person name="Copeland A."/>
            <person name="Barry K.W."/>
            <person name="Cichocki N."/>
            <person name="Veneault-Fourrey C."/>
            <person name="LaButti K."/>
            <person name="Lindquist E.A."/>
            <person name="Lipzen A."/>
            <person name="Lundell T."/>
            <person name="Morin E."/>
            <person name="Murat C."/>
            <person name="Riley R."/>
            <person name="Ohm R."/>
            <person name="Sun H."/>
            <person name="Tunlid A."/>
            <person name="Henrissat B."/>
            <person name="Grigoriev I.V."/>
            <person name="Hibbett D.S."/>
            <person name="Martin F."/>
        </authorList>
    </citation>
    <scope>NUCLEOTIDE SEQUENCE [LARGE SCALE GENOMIC DNA]</scope>
    <source>
        <strain evidence="3">ATCC 200175</strain>
    </source>
</reference>
<accession>A0A0C9TEC8</accession>
<feature type="compositionally biased region" description="Basic and acidic residues" evidence="1">
    <location>
        <begin position="155"/>
        <end position="192"/>
    </location>
</feature>
<dbReference type="AlphaFoldDB" id="A0A0C9TEC8"/>
<evidence type="ECO:0000313" key="3">
    <source>
        <dbReference type="Proteomes" id="UP000053647"/>
    </source>
</evidence>
<feature type="compositionally biased region" description="Basic and acidic residues" evidence="1">
    <location>
        <begin position="98"/>
        <end position="107"/>
    </location>
</feature>
<dbReference type="HOGENOM" id="CLU_007654_2_0_1"/>
<evidence type="ECO:0000256" key="1">
    <source>
        <dbReference type="SAM" id="MobiDB-lite"/>
    </source>
</evidence>
<gene>
    <name evidence="2" type="ORF">PAXINDRAFT_21187</name>
</gene>
<feature type="region of interest" description="Disordered" evidence="1">
    <location>
        <begin position="1"/>
        <end position="589"/>
    </location>
</feature>
<evidence type="ECO:0000313" key="2">
    <source>
        <dbReference type="EMBL" id="KIJ05571.1"/>
    </source>
</evidence>
<feature type="compositionally biased region" description="Basic and acidic residues" evidence="1">
    <location>
        <begin position="341"/>
        <end position="378"/>
    </location>
</feature>
<feature type="compositionally biased region" description="Basic and acidic residues" evidence="1">
    <location>
        <begin position="13"/>
        <end position="25"/>
    </location>
</feature>
<proteinExistence type="predicted"/>